<sequence length="734" mass="84343">MISAKAHAKTTPDWRANDVSSILTKVNHQNKGRRKILEVNLQDNRNQTSLIHQIRELRQGPLSTCDDQRMLPEKETVLRTGQSDDGVCAAPEKLRDEVMDTWSLTTRSIIKLPNFSPSKSHRNKPGNRSTSVTIFNSSTKDIWRKTSKSTTLRPSFHQPYRRKLEVGYLDHSVDMDELVSSINQTTNEHELFAVLSPYKSRQLSVRFMVTVLSRETDWQRSLALLDWMNEHALYTPSVYAYNVVLRNVLCAKQWEIAHGLFNEMRQRALSPDRYTYSTLITQFGKEGKFDDALSWLQKMEQDHVSGDLVLHSNLIELSRKLCDYSKAISIFSRLKQSGISPDLVAYNSMINVFGKAKLFREARLLLQEMRSVGVEPDTVSYSTLLSMYAENQKYLEALSVFSEMKEANCSPDLTTCNIMIDVYRQLDMAKEVDRLFWSMRKMGIEPKVVSYNTLLRVYGEAELFGEAIHLFRLMQRKDINQTVVTYNTMIKIYGKTLENEKANNLIQEMQNRGIEPNGITYSTIISIWDKTGKLDRAATLFQKLRSSGVEIDQVLYQTMIVAYERAGLVGHAKRLLHELKTPDNIPRATAMTILAAAGRVEEATWVFRQAYNSGEIKDISVYAWYFPDSNVIALVLNAYGKLQEFEKANDVYTEMQDEGCVFPDEVHFQMLSLYGAKGDFEMVESLFERLDCDPNINKKELHLVVASIYERANRLNDASRIVNRMKHIGLLRRV</sequence>
<keyword evidence="2" id="KW-1185">Reference proteome</keyword>
<protein>
    <submittedName>
        <fullName evidence="1">Uncharacterized protein</fullName>
    </submittedName>
</protein>
<name>A0ACB9HV96_9ASTR</name>
<accession>A0ACB9HV96</accession>
<proteinExistence type="predicted"/>
<evidence type="ECO:0000313" key="2">
    <source>
        <dbReference type="Proteomes" id="UP001056120"/>
    </source>
</evidence>
<dbReference type="EMBL" id="CM042028">
    <property type="protein sequence ID" value="KAI3799165.1"/>
    <property type="molecule type" value="Genomic_DNA"/>
</dbReference>
<reference evidence="1 2" key="2">
    <citation type="journal article" date="2022" name="Mol. Ecol. Resour.">
        <title>The genomes of chicory, endive, great burdock and yacon provide insights into Asteraceae paleo-polyploidization history and plant inulin production.</title>
        <authorList>
            <person name="Fan W."/>
            <person name="Wang S."/>
            <person name="Wang H."/>
            <person name="Wang A."/>
            <person name="Jiang F."/>
            <person name="Liu H."/>
            <person name="Zhao H."/>
            <person name="Xu D."/>
            <person name="Zhang Y."/>
        </authorList>
    </citation>
    <scope>NUCLEOTIDE SEQUENCE [LARGE SCALE GENOMIC DNA]</scope>
    <source>
        <strain evidence="2">cv. Yunnan</strain>
        <tissue evidence="1">Leaves</tissue>
    </source>
</reference>
<reference evidence="2" key="1">
    <citation type="journal article" date="2022" name="Mol. Ecol. Resour.">
        <title>The genomes of chicory, endive, great burdock and yacon provide insights into Asteraceae palaeo-polyploidization history and plant inulin production.</title>
        <authorList>
            <person name="Fan W."/>
            <person name="Wang S."/>
            <person name="Wang H."/>
            <person name="Wang A."/>
            <person name="Jiang F."/>
            <person name="Liu H."/>
            <person name="Zhao H."/>
            <person name="Xu D."/>
            <person name="Zhang Y."/>
        </authorList>
    </citation>
    <scope>NUCLEOTIDE SEQUENCE [LARGE SCALE GENOMIC DNA]</scope>
    <source>
        <strain evidence="2">cv. Yunnan</strain>
    </source>
</reference>
<comment type="caution">
    <text evidence="1">The sequence shown here is derived from an EMBL/GenBank/DDBJ whole genome shotgun (WGS) entry which is preliminary data.</text>
</comment>
<gene>
    <name evidence="1" type="ORF">L1987_34455</name>
</gene>
<organism evidence="1 2">
    <name type="scientific">Smallanthus sonchifolius</name>
    <dbReference type="NCBI Taxonomy" id="185202"/>
    <lineage>
        <taxon>Eukaryota</taxon>
        <taxon>Viridiplantae</taxon>
        <taxon>Streptophyta</taxon>
        <taxon>Embryophyta</taxon>
        <taxon>Tracheophyta</taxon>
        <taxon>Spermatophyta</taxon>
        <taxon>Magnoliopsida</taxon>
        <taxon>eudicotyledons</taxon>
        <taxon>Gunneridae</taxon>
        <taxon>Pentapetalae</taxon>
        <taxon>asterids</taxon>
        <taxon>campanulids</taxon>
        <taxon>Asterales</taxon>
        <taxon>Asteraceae</taxon>
        <taxon>Asteroideae</taxon>
        <taxon>Heliantheae alliance</taxon>
        <taxon>Millerieae</taxon>
        <taxon>Smallanthus</taxon>
    </lineage>
</organism>
<evidence type="ECO:0000313" key="1">
    <source>
        <dbReference type="EMBL" id="KAI3799165.1"/>
    </source>
</evidence>
<dbReference type="Proteomes" id="UP001056120">
    <property type="component" value="Linkage Group LG11"/>
</dbReference>